<keyword evidence="1" id="KW-0472">Membrane</keyword>
<evidence type="ECO:0000256" key="1">
    <source>
        <dbReference type="SAM" id="Phobius"/>
    </source>
</evidence>
<accession>A0A6S6TRB2</accession>
<gene>
    <name evidence="2" type="ORF">HELGO_WM4787</name>
</gene>
<proteinExistence type="predicted"/>
<keyword evidence="1" id="KW-0812">Transmembrane</keyword>
<name>A0A6S6TRB2_9BACT</name>
<reference evidence="2" key="1">
    <citation type="submission" date="2020-01" db="EMBL/GenBank/DDBJ databases">
        <authorList>
            <person name="Meier V. D."/>
            <person name="Meier V D."/>
        </authorList>
    </citation>
    <scope>NUCLEOTIDE SEQUENCE</scope>
    <source>
        <strain evidence="2">HLG_WM_MAG_05</strain>
    </source>
</reference>
<sequence length="363" mass="42428">MKKNILWLKYSFISIVSLIFLIAIFNYKVDSSGLFGNSNYLLKAAEALANGKTITRLEHADQRSFQELIIKNLQVKNDVILLGSSKSMMLRKKFFLNNEINFFNHAAYGGSIEDYISIIAAYESIHKYIPKTVIIGVDTWTFNKYNGQIRWKTLENYYNAGIANIYNKEVENTNNINTMKWKQLINYDYTLLNIESFLNVLKSNGETFQVVDNVNIDASLREPDGSIHYPYTQRYRKEDLVEIKAKEYTQGSVYALGNYKKLDNIKLFEDFIDYLQTKDVKVIFFLTPYHPISYDILVQDEKYKHINIVENYLKILSTKKQIELKGSFNPHKYNFTNKDFFDGMHGHDVVAEKIAKTFKEIRK</sequence>
<evidence type="ECO:0000313" key="2">
    <source>
        <dbReference type="EMBL" id="CAA6817596.1"/>
    </source>
</evidence>
<protein>
    <submittedName>
        <fullName evidence="2">Uncharacterized protein</fullName>
    </submittedName>
</protein>
<dbReference type="AlphaFoldDB" id="A0A6S6TRB2"/>
<dbReference type="EMBL" id="CACVAU010000052">
    <property type="protein sequence ID" value="CAA6817596.1"/>
    <property type="molecule type" value="Genomic_DNA"/>
</dbReference>
<feature type="transmembrane region" description="Helical" evidence="1">
    <location>
        <begin position="7"/>
        <end position="27"/>
    </location>
</feature>
<keyword evidence="1" id="KW-1133">Transmembrane helix</keyword>
<organism evidence="2">
    <name type="scientific">uncultured Sulfurovum sp</name>
    <dbReference type="NCBI Taxonomy" id="269237"/>
    <lineage>
        <taxon>Bacteria</taxon>
        <taxon>Pseudomonadati</taxon>
        <taxon>Campylobacterota</taxon>
        <taxon>Epsilonproteobacteria</taxon>
        <taxon>Campylobacterales</taxon>
        <taxon>Sulfurovaceae</taxon>
        <taxon>Sulfurovum</taxon>
        <taxon>environmental samples</taxon>
    </lineage>
</organism>